<evidence type="ECO:0000259" key="6">
    <source>
        <dbReference type="SMART" id="SM01382"/>
    </source>
</evidence>
<accession>A0ABU1WUI2</accession>
<evidence type="ECO:0000256" key="2">
    <source>
        <dbReference type="ARBA" id="ARBA00022980"/>
    </source>
</evidence>
<dbReference type="PIRSF" id="PIRSF002158">
    <property type="entry name" value="Ribosomal_L2"/>
    <property type="match status" value="1"/>
</dbReference>
<dbReference type="InterPro" id="IPR008991">
    <property type="entry name" value="Translation_prot_SH3-like_sf"/>
</dbReference>
<evidence type="ECO:0000256" key="3">
    <source>
        <dbReference type="ARBA" id="ARBA00023274"/>
    </source>
</evidence>
<dbReference type="InterPro" id="IPR012340">
    <property type="entry name" value="NA-bd_OB-fold"/>
</dbReference>
<evidence type="ECO:0000256" key="5">
    <source>
        <dbReference type="SAM" id="MobiDB-lite"/>
    </source>
</evidence>
<dbReference type="Proteomes" id="UP001265700">
    <property type="component" value="Unassembled WGS sequence"/>
</dbReference>
<feature type="domain" description="Large ribosomal subunit protein uL2 RNA-binding" evidence="7">
    <location>
        <begin position="42"/>
        <end position="118"/>
    </location>
</feature>
<dbReference type="GO" id="GO:0005840">
    <property type="term" value="C:ribosome"/>
    <property type="evidence" value="ECO:0007669"/>
    <property type="project" value="UniProtKB-KW"/>
</dbReference>
<evidence type="ECO:0000313" key="9">
    <source>
        <dbReference type="Proteomes" id="UP001265700"/>
    </source>
</evidence>
<dbReference type="SUPFAM" id="SSF50249">
    <property type="entry name" value="Nucleic acid-binding proteins"/>
    <property type="match status" value="1"/>
</dbReference>
<name>A0ABU1WUI2_9BURK</name>
<comment type="function">
    <text evidence="4">One of the primary rRNA binding proteins. Required for association of the 30S and 50S subunits to form the 70S ribosome, for tRNA binding and peptide bond formation. It has been suggested to have peptidyltransferase activity; this is somewhat controversial. Makes several contacts with the 16S rRNA in the 70S ribosome.</text>
</comment>
<dbReference type="Gene3D" id="2.30.30.30">
    <property type="match status" value="1"/>
</dbReference>
<dbReference type="NCBIfam" id="TIGR01171">
    <property type="entry name" value="rplB_bact"/>
    <property type="match status" value="1"/>
</dbReference>
<dbReference type="InterPro" id="IPR002171">
    <property type="entry name" value="Ribosomal_uL2"/>
</dbReference>
<dbReference type="InterPro" id="IPR022671">
    <property type="entry name" value="Ribosomal_uL2_CS"/>
</dbReference>
<organism evidence="8 9">
    <name type="scientific">Hydrogenophaga palleronii</name>
    <dbReference type="NCBI Taxonomy" id="65655"/>
    <lineage>
        <taxon>Bacteria</taxon>
        <taxon>Pseudomonadati</taxon>
        <taxon>Pseudomonadota</taxon>
        <taxon>Betaproteobacteria</taxon>
        <taxon>Burkholderiales</taxon>
        <taxon>Comamonadaceae</taxon>
        <taxon>Hydrogenophaga</taxon>
    </lineage>
</organism>
<keyword evidence="4" id="KW-0699">rRNA-binding</keyword>
<feature type="region of interest" description="Disordered" evidence="5">
    <location>
        <begin position="221"/>
        <end position="276"/>
    </location>
</feature>
<feature type="domain" description="Large ribosomal subunit protein uL2 C-terminal" evidence="6">
    <location>
        <begin position="124"/>
        <end position="252"/>
    </location>
</feature>
<protein>
    <recommendedName>
        <fullName evidence="4">Large ribosomal subunit protein uL2</fullName>
    </recommendedName>
</protein>
<evidence type="ECO:0000259" key="7">
    <source>
        <dbReference type="SMART" id="SM01383"/>
    </source>
</evidence>
<dbReference type="InterPro" id="IPR014726">
    <property type="entry name" value="Ribosomal_uL2_dom3"/>
</dbReference>
<dbReference type="RefSeq" id="WP_310322186.1">
    <property type="nucleotide sequence ID" value="NZ_JAVDWU010000015.1"/>
</dbReference>
<dbReference type="Gene3D" id="2.40.50.140">
    <property type="entry name" value="Nucleic acid-binding proteins"/>
    <property type="match status" value="1"/>
</dbReference>
<dbReference type="InterPro" id="IPR014722">
    <property type="entry name" value="Rib_uL2_dom2"/>
</dbReference>
<dbReference type="Pfam" id="PF03947">
    <property type="entry name" value="Ribosomal_L2_C"/>
    <property type="match status" value="1"/>
</dbReference>
<gene>
    <name evidence="4" type="primary">rplB</name>
    <name evidence="8" type="ORF">J2W49_004931</name>
</gene>
<dbReference type="HAMAP" id="MF_01320_B">
    <property type="entry name" value="Ribosomal_uL2_B"/>
    <property type="match status" value="1"/>
</dbReference>
<dbReference type="SUPFAM" id="SSF50104">
    <property type="entry name" value="Translation proteins SH3-like domain"/>
    <property type="match status" value="1"/>
</dbReference>
<keyword evidence="3 4" id="KW-0687">Ribonucleoprotein</keyword>
<feature type="compositionally biased region" description="Basic and acidic residues" evidence="5">
    <location>
        <begin position="229"/>
        <end position="241"/>
    </location>
</feature>
<dbReference type="InterPro" id="IPR022666">
    <property type="entry name" value="Ribosomal_uL2_RNA-bd_dom"/>
</dbReference>
<keyword evidence="9" id="KW-1185">Reference proteome</keyword>
<evidence type="ECO:0000313" key="8">
    <source>
        <dbReference type="EMBL" id="MDR7152953.1"/>
    </source>
</evidence>
<comment type="similarity">
    <text evidence="1 4">Belongs to the universal ribosomal protein uL2 family.</text>
</comment>
<dbReference type="PANTHER" id="PTHR13691:SF5">
    <property type="entry name" value="LARGE RIBOSOMAL SUBUNIT PROTEIN UL2M"/>
    <property type="match status" value="1"/>
</dbReference>
<proteinExistence type="inferred from homology"/>
<comment type="caution">
    <text evidence="8">The sequence shown here is derived from an EMBL/GenBank/DDBJ whole genome shotgun (WGS) entry which is preliminary data.</text>
</comment>
<dbReference type="PANTHER" id="PTHR13691">
    <property type="entry name" value="RIBOSOMAL PROTEIN L2"/>
    <property type="match status" value="1"/>
</dbReference>
<dbReference type="SMART" id="SM01383">
    <property type="entry name" value="Ribosomal_L2"/>
    <property type="match status" value="1"/>
</dbReference>
<evidence type="ECO:0000256" key="1">
    <source>
        <dbReference type="ARBA" id="ARBA00005636"/>
    </source>
</evidence>
<dbReference type="Gene3D" id="4.10.950.10">
    <property type="entry name" value="Ribosomal protein L2, domain 3"/>
    <property type="match status" value="1"/>
</dbReference>
<keyword evidence="4" id="KW-0694">RNA-binding</keyword>
<dbReference type="InterPro" id="IPR005880">
    <property type="entry name" value="Ribosomal_uL2_bac/org-type"/>
</dbReference>
<dbReference type="Pfam" id="PF00181">
    <property type="entry name" value="Ribosomal_L2_N"/>
    <property type="match status" value="1"/>
</dbReference>
<dbReference type="InterPro" id="IPR022669">
    <property type="entry name" value="Ribosomal_uL2_C"/>
</dbReference>
<dbReference type="SMART" id="SM01382">
    <property type="entry name" value="Ribosomal_L2_C"/>
    <property type="match status" value="1"/>
</dbReference>
<keyword evidence="2 4" id="KW-0689">Ribosomal protein</keyword>
<sequence>MAVIKMKPTSPGRRGMVKVTRDHLHKGEGFAPLLEPQFQKAGRNNNGHITVRHKGGGHKHHYRVVDFRRNKDGIPAKVERIEYDPNRTAHIALVCYADGERRYIIAPRGVEVGATLLSGSESPIRVGNTLPIRNIPVGSTIHCIELQVGKGAQIARSAGASAVLLAREGIYAQVRMRSGEVRKVHVDCRATIGEVSNQEHSLRQLGKAGVKRHMGIRPTVRGTAMNPIDHPHGGGEGKTGEGRAPVDPWGNLTKGYRTRNNRRTQSMIVSRRKSKK</sequence>
<dbReference type="EMBL" id="JAVDWU010000015">
    <property type="protein sequence ID" value="MDR7152953.1"/>
    <property type="molecule type" value="Genomic_DNA"/>
</dbReference>
<evidence type="ECO:0000256" key="4">
    <source>
        <dbReference type="HAMAP-Rule" id="MF_01320"/>
    </source>
</evidence>
<dbReference type="PROSITE" id="PS00467">
    <property type="entry name" value="RIBOSOMAL_L2"/>
    <property type="match status" value="1"/>
</dbReference>
<comment type="subunit">
    <text evidence="4">Part of the 50S ribosomal subunit. Forms a bridge to the 30S subunit in the 70S ribosome.</text>
</comment>
<reference evidence="8 9" key="1">
    <citation type="submission" date="2023-07" db="EMBL/GenBank/DDBJ databases">
        <title>Sorghum-associated microbial communities from plants grown in Nebraska, USA.</title>
        <authorList>
            <person name="Schachtman D."/>
        </authorList>
    </citation>
    <scope>NUCLEOTIDE SEQUENCE [LARGE SCALE GENOMIC DNA]</scope>
    <source>
        <strain evidence="8 9">4249</strain>
    </source>
</reference>